<proteinExistence type="predicted"/>
<keyword evidence="2" id="KW-1185">Reference proteome</keyword>
<dbReference type="Proteomes" id="UP001151478">
    <property type="component" value="Unassembled WGS sequence"/>
</dbReference>
<reference evidence="1" key="1">
    <citation type="submission" date="2023-02" db="EMBL/GenBank/DDBJ databases">
        <title>Polaribacter ponticola sp. nov., isolated from seawater.</title>
        <authorList>
            <person name="Baek J.H."/>
            <person name="Kim J.M."/>
            <person name="Choi D.G."/>
            <person name="Jeon C.O."/>
        </authorList>
    </citation>
    <scope>NUCLEOTIDE SEQUENCE</scope>
    <source>
        <strain evidence="1">MSW5</strain>
    </source>
</reference>
<dbReference type="RefSeq" id="WP_265726974.1">
    <property type="nucleotide sequence ID" value="NZ_JAOSLC020000001.1"/>
</dbReference>
<organism evidence="1 2">
    <name type="scientific">Polaribacter ponticola</name>
    <dbReference type="NCBI Taxonomy" id="2978475"/>
    <lineage>
        <taxon>Bacteria</taxon>
        <taxon>Pseudomonadati</taxon>
        <taxon>Bacteroidota</taxon>
        <taxon>Flavobacteriia</taxon>
        <taxon>Flavobacteriales</taxon>
        <taxon>Flavobacteriaceae</taxon>
    </lineage>
</organism>
<gene>
    <name evidence="1" type="ORF">N5A56_000140</name>
</gene>
<comment type="caution">
    <text evidence="1">The sequence shown here is derived from an EMBL/GenBank/DDBJ whole genome shotgun (WGS) entry which is preliminary data.</text>
</comment>
<evidence type="ECO:0008006" key="3">
    <source>
        <dbReference type="Google" id="ProtNLM"/>
    </source>
</evidence>
<evidence type="ECO:0000313" key="1">
    <source>
        <dbReference type="EMBL" id="MDD7912936.1"/>
    </source>
</evidence>
<evidence type="ECO:0000313" key="2">
    <source>
        <dbReference type="Proteomes" id="UP001151478"/>
    </source>
</evidence>
<name>A0ABT5S492_9FLAO</name>
<protein>
    <recommendedName>
        <fullName evidence="3">Phage major capsid protein</fullName>
    </recommendedName>
</protein>
<dbReference type="EMBL" id="JAOSLC020000001">
    <property type="protein sequence ID" value="MDD7912936.1"/>
    <property type="molecule type" value="Genomic_DNA"/>
</dbReference>
<sequence>MSIVKTDIVADFGAHYIPEGQNEKRLLSALRQKSVTVGYAKPLIYDGDVYRFSNVVLGEIVQQFQKQFTPKGDVEFKPNSITLRNLKIDLALYPDDVKASWLGFLENVNEQDRAKWPIVRFMIENEVIPQLKQDLELKGYFKGAYVAPTSGTAGTTAASIDGVKKLLDAGVADSSMQSVALSASVTAANAFDMVEEFVDNIDPLLDSVKKRVYMDERILRWYHRDKRNTHGTDVNYKEGKPTVDFTNVELVGLPSMAGEKYFWMSPVDNFLYIRRVNGMKKPKVEEHLRQVFLMSDWWEGLGFGHNELVYVATWV</sequence>
<accession>A0ABT5S492</accession>